<dbReference type="OrthoDB" id="1166005at2759"/>
<dbReference type="GO" id="GO:0003676">
    <property type="term" value="F:nucleic acid binding"/>
    <property type="evidence" value="ECO:0007669"/>
    <property type="project" value="InterPro"/>
</dbReference>
<dbReference type="AlphaFoldDB" id="A0A5N5HFT8"/>
<dbReference type="EMBL" id="SMOL01000157">
    <property type="protein sequence ID" value="KAB2626879.1"/>
    <property type="molecule type" value="Genomic_DNA"/>
</dbReference>
<keyword evidence="3" id="KW-1185">Reference proteome</keyword>
<sequence>MAVRIGLIWAFEMGFSNILCESDSLQIVKASGDPSINLSSLGQLIEDIKSLAPAILQLTCRLGLSVDQCVEWLGSPPSIIIDVLAADCPPTV</sequence>
<feature type="domain" description="RNase H type-1" evidence="1">
    <location>
        <begin position="2"/>
        <end position="53"/>
    </location>
</feature>
<proteinExistence type="predicted"/>
<dbReference type="InterPro" id="IPR002156">
    <property type="entry name" value="RNaseH_domain"/>
</dbReference>
<reference evidence="3" key="2">
    <citation type="submission" date="2019-10" db="EMBL/GenBank/DDBJ databases">
        <title>A de novo genome assembly of a pear dwarfing rootstock.</title>
        <authorList>
            <person name="Wang F."/>
            <person name="Wang J."/>
            <person name="Li S."/>
            <person name="Zhang Y."/>
            <person name="Fang M."/>
            <person name="Ma L."/>
            <person name="Zhao Y."/>
            <person name="Jiang S."/>
        </authorList>
    </citation>
    <scope>NUCLEOTIDE SEQUENCE [LARGE SCALE GENOMIC DNA]</scope>
</reference>
<dbReference type="GO" id="GO:0004523">
    <property type="term" value="F:RNA-DNA hybrid ribonuclease activity"/>
    <property type="evidence" value="ECO:0007669"/>
    <property type="project" value="InterPro"/>
</dbReference>
<evidence type="ECO:0000259" key="1">
    <source>
        <dbReference type="Pfam" id="PF13456"/>
    </source>
</evidence>
<accession>A0A5N5HFT8</accession>
<dbReference type="Pfam" id="PF13456">
    <property type="entry name" value="RVT_3"/>
    <property type="match status" value="1"/>
</dbReference>
<gene>
    <name evidence="2" type="ORF">D8674_020497</name>
</gene>
<evidence type="ECO:0000313" key="2">
    <source>
        <dbReference type="EMBL" id="KAB2626879.1"/>
    </source>
</evidence>
<dbReference type="Proteomes" id="UP000327157">
    <property type="component" value="Chromosome 2"/>
</dbReference>
<reference evidence="2 3" key="3">
    <citation type="submission" date="2019-11" db="EMBL/GenBank/DDBJ databases">
        <title>A de novo genome assembly of a pear dwarfing rootstock.</title>
        <authorList>
            <person name="Wang F."/>
            <person name="Wang J."/>
            <person name="Li S."/>
            <person name="Zhang Y."/>
            <person name="Fang M."/>
            <person name="Ma L."/>
            <person name="Zhao Y."/>
            <person name="Jiang S."/>
        </authorList>
    </citation>
    <scope>NUCLEOTIDE SEQUENCE [LARGE SCALE GENOMIC DNA]</scope>
    <source>
        <strain evidence="2">S2</strain>
        <tissue evidence="2">Leaf</tissue>
    </source>
</reference>
<reference evidence="2 3" key="1">
    <citation type="submission" date="2019-09" db="EMBL/GenBank/DDBJ databases">
        <authorList>
            <person name="Ou C."/>
        </authorList>
    </citation>
    <scope>NUCLEOTIDE SEQUENCE [LARGE SCALE GENOMIC DNA]</scope>
    <source>
        <strain evidence="2">S2</strain>
        <tissue evidence="2">Leaf</tissue>
    </source>
</reference>
<organism evidence="2 3">
    <name type="scientific">Pyrus ussuriensis x Pyrus communis</name>
    <dbReference type="NCBI Taxonomy" id="2448454"/>
    <lineage>
        <taxon>Eukaryota</taxon>
        <taxon>Viridiplantae</taxon>
        <taxon>Streptophyta</taxon>
        <taxon>Embryophyta</taxon>
        <taxon>Tracheophyta</taxon>
        <taxon>Spermatophyta</taxon>
        <taxon>Magnoliopsida</taxon>
        <taxon>eudicotyledons</taxon>
        <taxon>Gunneridae</taxon>
        <taxon>Pentapetalae</taxon>
        <taxon>rosids</taxon>
        <taxon>fabids</taxon>
        <taxon>Rosales</taxon>
        <taxon>Rosaceae</taxon>
        <taxon>Amygdaloideae</taxon>
        <taxon>Maleae</taxon>
        <taxon>Pyrus</taxon>
    </lineage>
</organism>
<name>A0A5N5HFT8_9ROSA</name>
<evidence type="ECO:0000313" key="3">
    <source>
        <dbReference type="Proteomes" id="UP000327157"/>
    </source>
</evidence>
<comment type="caution">
    <text evidence="2">The sequence shown here is derived from an EMBL/GenBank/DDBJ whole genome shotgun (WGS) entry which is preliminary data.</text>
</comment>
<protein>
    <recommendedName>
        <fullName evidence="1">RNase H type-1 domain-containing protein</fullName>
    </recommendedName>
</protein>